<dbReference type="PANTHER" id="PTHR10668:SF105">
    <property type="entry name" value="DEHYDROGENASE-RELATED"/>
    <property type="match status" value="1"/>
</dbReference>
<evidence type="ECO:0000313" key="1">
    <source>
        <dbReference type="EMBL" id="MEJ1154712.1"/>
    </source>
</evidence>
<dbReference type="InterPro" id="IPR036188">
    <property type="entry name" value="FAD/NAD-bd_sf"/>
</dbReference>
<protein>
    <submittedName>
        <fullName evidence="1">NAD(P)/FAD-dependent oxidoreductase</fullName>
    </submittedName>
</protein>
<comment type="caution">
    <text evidence="1">The sequence shown here is derived from an EMBL/GenBank/DDBJ whole genome shotgun (WGS) entry which is preliminary data.</text>
</comment>
<sequence length="488" mass="51690">MNTSKYADVDAVVVGAGPNGLAAAVTLARSGLKVVVFERATAPGGGVSSAELTRPGFTHDVCSAVHPLAFESRFFREFGLRHRVEFAVPEVSFAHPLDGGQAGIAFRDLERTRETLGRDGAAYASLIGPLAARASEVAELTGSTLIRVPPYLGAAAYFGAAALEQGTPLWNARFHEESAPALLTGVAAHTVLPLPSLAAASAGLALTAYAHARGWPIPIGGSQRIADAMVADIEAHGGVVVTDHEVTSLDELPRARATLLDVTPRALLRLARDRMPSRYRRRLERFRYGNAVAKVDFALSEPVPWTNTTVRGAGTVHVGGTRTEIQASENGVVRGHLSENPYVLVSQPTVFDATRTPEGMHTLWAYTHVPAGSDVDRTEVVIKQIERFAPGFRDTIVATASRTATEVASHNPNYVGGDISSGEPSVRQLLQRPVLSSDPWRTPMPGVYLAGASASPGPGMHGLAGWHAALSALKHEFGATALPNLMPR</sequence>
<organism evidence="1 2">
    <name type="scientific">Microbacterium marmarense</name>
    <dbReference type="NCBI Taxonomy" id="3122051"/>
    <lineage>
        <taxon>Bacteria</taxon>
        <taxon>Bacillati</taxon>
        <taxon>Actinomycetota</taxon>
        <taxon>Actinomycetes</taxon>
        <taxon>Micrococcales</taxon>
        <taxon>Microbacteriaceae</taxon>
        <taxon>Microbacterium</taxon>
    </lineage>
</organism>
<name>A0ABU8LR29_9MICO</name>
<dbReference type="Proteomes" id="UP001368654">
    <property type="component" value="Unassembled WGS sequence"/>
</dbReference>
<dbReference type="EMBL" id="JBBDGL010000001">
    <property type="protein sequence ID" value="MEJ1154712.1"/>
    <property type="molecule type" value="Genomic_DNA"/>
</dbReference>
<proteinExistence type="predicted"/>
<reference evidence="1 2" key="1">
    <citation type="submission" date="2024-02" db="EMBL/GenBank/DDBJ databases">
        <authorList>
            <person name="Saticioglu I.B."/>
        </authorList>
    </citation>
    <scope>NUCLEOTIDE SEQUENCE [LARGE SCALE GENOMIC DNA]</scope>
    <source>
        <strain evidence="1 2">Mu-86</strain>
    </source>
</reference>
<dbReference type="RefSeq" id="WP_337337143.1">
    <property type="nucleotide sequence ID" value="NZ_JBBDGL010000001.1"/>
</dbReference>
<dbReference type="PRINTS" id="PR00419">
    <property type="entry name" value="ADXRDTASE"/>
</dbReference>
<gene>
    <name evidence="1" type="ORF">WDU96_03745</name>
</gene>
<dbReference type="SUPFAM" id="SSF51905">
    <property type="entry name" value="FAD/NAD(P)-binding domain"/>
    <property type="match status" value="1"/>
</dbReference>
<dbReference type="PANTHER" id="PTHR10668">
    <property type="entry name" value="PHYTOENE DEHYDROGENASE"/>
    <property type="match status" value="1"/>
</dbReference>
<keyword evidence="2" id="KW-1185">Reference proteome</keyword>
<accession>A0ABU8LR29</accession>
<dbReference type="Gene3D" id="3.50.50.60">
    <property type="entry name" value="FAD/NAD(P)-binding domain"/>
    <property type="match status" value="2"/>
</dbReference>
<evidence type="ECO:0000313" key="2">
    <source>
        <dbReference type="Proteomes" id="UP001368654"/>
    </source>
</evidence>
<dbReference type="Pfam" id="PF13450">
    <property type="entry name" value="NAD_binding_8"/>
    <property type="match status" value="1"/>
</dbReference>